<evidence type="ECO:0000313" key="4">
    <source>
        <dbReference type="Proteomes" id="UP000038009"/>
    </source>
</evidence>
<feature type="compositionally biased region" description="Basic and acidic residues" evidence="1">
    <location>
        <begin position="1"/>
        <end position="13"/>
    </location>
</feature>
<comment type="caution">
    <text evidence="3">The sequence shown here is derived from an EMBL/GenBank/DDBJ whole genome shotgun (WGS) entry which is preliminary data.</text>
</comment>
<organism evidence="3 4">
    <name type="scientific">Leptomonas seymouri</name>
    <dbReference type="NCBI Taxonomy" id="5684"/>
    <lineage>
        <taxon>Eukaryota</taxon>
        <taxon>Discoba</taxon>
        <taxon>Euglenozoa</taxon>
        <taxon>Kinetoplastea</taxon>
        <taxon>Metakinetoplastina</taxon>
        <taxon>Trypanosomatida</taxon>
        <taxon>Trypanosomatidae</taxon>
        <taxon>Leishmaniinae</taxon>
        <taxon>Leptomonas</taxon>
    </lineage>
</organism>
<evidence type="ECO:0000256" key="2">
    <source>
        <dbReference type="SAM" id="Phobius"/>
    </source>
</evidence>
<dbReference type="OrthoDB" id="272682at2759"/>
<feature type="transmembrane region" description="Helical" evidence="2">
    <location>
        <begin position="37"/>
        <end position="55"/>
    </location>
</feature>
<gene>
    <name evidence="3" type="ORF">ABL78_5910</name>
</gene>
<dbReference type="VEuPathDB" id="TriTrypDB:Lsey_0213_0030"/>
<sequence length="471" mass="51275">MRQRADKGQKASDHPSAVAEAAARAASKRSSARQSPLRGFWIGTGCFVFCLVVYMCLKGNSAFSMWSVSSAPKAKAGLRVTERDVVALGLATQEVAEMATLPRFEELSKIKAQIGTVYLTLLEQVNAAEELEDGGHALRQLDVSQHYLTSVGDALRMGADVSYTKLKRMLLREPNAELAMAPTSLVRTTYGWILSDLFLYGAVLPEYYLWKDDTEAHAVVLLRSVNLLSWSSSVSTARRSERADAQLAGGASLTGYDIFNWSDGAACGKGPLGALSPKWMQFCETSFSSTSSAARRAAAVYEELIVLYPNYAPLRLHYAIAFTFLGPHLGAGLNSGDGAATATGEVPFSLSAHSMQALRVIRNDRAKLGTQYKKADTIHAPVLMLLEAYLTPADLWTSEQSTQLVHALGELRRCEHLRASLLTATRWSGGVFQEEYRVPLLNPEQLGSLLATARLHLGADHTVLAPFRECV</sequence>
<name>A0A0N0P492_LEPSE</name>
<feature type="region of interest" description="Disordered" evidence="1">
    <location>
        <begin position="1"/>
        <end position="25"/>
    </location>
</feature>
<keyword evidence="2" id="KW-0472">Membrane</keyword>
<dbReference type="Proteomes" id="UP000038009">
    <property type="component" value="Unassembled WGS sequence"/>
</dbReference>
<evidence type="ECO:0000256" key="1">
    <source>
        <dbReference type="SAM" id="MobiDB-lite"/>
    </source>
</evidence>
<protein>
    <submittedName>
        <fullName evidence="3">Uncharacterized protein</fullName>
    </submittedName>
</protein>
<dbReference type="EMBL" id="LJSK01000213">
    <property type="protein sequence ID" value="KPI85026.1"/>
    <property type="molecule type" value="Genomic_DNA"/>
</dbReference>
<keyword evidence="2" id="KW-1133">Transmembrane helix</keyword>
<dbReference type="AlphaFoldDB" id="A0A0N0P492"/>
<proteinExistence type="predicted"/>
<keyword evidence="4" id="KW-1185">Reference proteome</keyword>
<dbReference type="OMA" id="RFCESSF"/>
<accession>A0A0N0P492</accession>
<reference evidence="3 4" key="1">
    <citation type="journal article" date="2015" name="PLoS Pathog.">
        <title>Leptomonas seymouri: Adaptations to the Dixenous Life Cycle Analyzed by Genome Sequencing, Transcriptome Profiling and Co-infection with Leishmania donovani.</title>
        <authorList>
            <person name="Kraeva N."/>
            <person name="Butenko A."/>
            <person name="Hlavacova J."/>
            <person name="Kostygov A."/>
            <person name="Myskova J."/>
            <person name="Grybchuk D."/>
            <person name="Lestinova T."/>
            <person name="Votypka J."/>
            <person name="Volf P."/>
            <person name="Opperdoes F."/>
            <person name="Flegontov P."/>
            <person name="Lukes J."/>
            <person name="Yurchenko V."/>
        </authorList>
    </citation>
    <scope>NUCLEOTIDE SEQUENCE [LARGE SCALE GENOMIC DNA]</scope>
    <source>
        <strain evidence="3 4">ATCC 30220</strain>
    </source>
</reference>
<evidence type="ECO:0000313" key="3">
    <source>
        <dbReference type="EMBL" id="KPI85026.1"/>
    </source>
</evidence>
<keyword evidence="2" id="KW-0812">Transmembrane</keyword>
<feature type="compositionally biased region" description="Low complexity" evidence="1">
    <location>
        <begin position="16"/>
        <end position="25"/>
    </location>
</feature>